<dbReference type="EMBL" id="JDYK01000010">
    <property type="protein sequence ID" value="EWS80924.1"/>
    <property type="molecule type" value="Genomic_DNA"/>
</dbReference>
<dbReference type="AlphaFoldDB" id="Z9JRU6"/>
<dbReference type="InterPro" id="IPR036412">
    <property type="entry name" value="HAD-like_sf"/>
</dbReference>
<organism evidence="1 2">
    <name type="scientific">Brachybacterium phenoliresistens</name>
    <dbReference type="NCBI Taxonomy" id="396014"/>
    <lineage>
        <taxon>Bacteria</taxon>
        <taxon>Bacillati</taxon>
        <taxon>Actinomycetota</taxon>
        <taxon>Actinomycetes</taxon>
        <taxon>Micrococcales</taxon>
        <taxon>Dermabacteraceae</taxon>
        <taxon>Brachybacterium</taxon>
    </lineage>
</organism>
<dbReference type="HOGENOM" id="CLU_044146_7_2_11"/>
<dbReference type="GO" id="GO:0000287">
    <property type="term" value="F:magnesium ion binding"/>
    <property type="evidence" value="ECO:0007669"/>
    <property type="project" value="TreeGrafter"/>
</dbReference>
<evidence type="ECO:0000313" key="2">
    <source>
        <dbReference type="Proteomes" id="UP000023067"/>
    </source>
</evidence>
<proteinExistence type="predicted"/>
<keyword evidence="2" id="KW-1185">Reference proteome</keyword>
<dbReference type="InterPro" id="IPR023214">
    <property type="entry name" value="HAD_sf"/>
</dbReference>
<dbReference type="InterPro" id="IPR006379">
    <property type="entry name" value="HAD-SF_hydro_IIB"/>
</dbReference>
<reference evidence="1 2" key="1">
    <citation type="submission" date="2014-02" db="EMBL/GenBank/DDBJ databases">
        <title>Genome sequence of Brachybacterium phenoliresistens strain W13A50.</title>
        <authorList>
            <person name="Wang X."/>
        </authorList>
    </citation>
    <scope>NUCLEOTIDE SEQUENCE [LARGE SCALE GENOMIC DNA]</scope>
    <source>
        <strain evidence="1 2">W13A50</strain>
    </source>
</reference>
<dbReference type="GO" id="GO:0005829">
    <property type="term" value="C:cytosol"/>
    <property type="evidence" value="ECO:0007669"/>
    <property type="project" value="TreeGrafter"/>
</dbReference>
<accession>Z9JRU6</accession>
<dbReference type="eggNOG" id="COG0561">
    <property type="taxonomic scope" value="Bacteria"/>
</dbReference>
<dbReference type="Proteomes" id="UP000023067">
    <property type="component" value="Unassembled WGS sequence"/>
</dbReference>
<dbReference type="GO" id="GO:0016791">
    <property type="term" value="F:phosphatase activity"/>
    <property type="evidence" value="ECO:0007669"/>
    <property type="project" value="TreeGrafter"/>
</dbReference>
<dbReference type="NCBIfam" id="TIGR01484">
    <property type="entry name" value="HAD-SF-IIB"/>
    <property type="match status" value="1"/>
</dbReference>
<dbReference type="PANTHER" id="PTHR10000">
    <property type="entry name" value="PHOSPHOSERINE PHOSPHATASE"/>
    <property type="match status" value="1"/>
</dbReference>
<dbReference type="RefSeq" id="WP_038372671.1">
    <property type="nucleotide sequence ID" value="NZ_KK069995.1"/>
</dbReference>
<dbReference type="SUPFAM" id="SSF56784">
    <property type="entry name" value="HAD-like"/>
    <property type="match status" value="1"/>
</dbReference>
<dbReference type="Gene3D" id="3.30.1240.10">
    <property type="match status" value="1"/>
</dbReference>
<evidence type="ECO:0000313" key="1">
    <source>
        <dbReference type="EMBL" id="EWS80924.1"/>
    </source>
</evidence>
<dbReference type="OrthoDB" id="3180855at2"/>
<gene>
    <name evidence="1" type="ORF">BF93_00740</name>
</gene>
<dbReference type="Gene3D" id="3.40.50.1000">
    <property type="entry name" value="HAD superfamily/HAD-like"/>
    <property type="match status" value="1"/>
</dbReference>
<sequence>MTVRPETGRRCVFIDFDGTFADHGIAPGAHGEAVRRARENGHVVLLCTGRPASIVAPEVAALFDGVVTSAGAHVRVGEEVLRDDRFPEDLARRTTELLLEARAVFALEAPEAMYCTPGLAESIREHVRAAEAPASGSIGRGPQDILDAVRTPDDLPERSFAKVSVWESPVPVEQVAAQLGEAIGALPNSISADGLHSGELHLAAIDKADGVRQVAAHLGFGIEATVGIGDGMNDVGMLRATGTAVGIEGAAPAVLEAATFVVPGPSGHGIVAAFERLGMI</sequence>
<dbReference type="PANTHER" id="PTHR10000:SF25">
    <property type="entry name" value="PHOSPHATASE YKRA-RELATED"/>
    <property type="match status" value="1"/>
</dbReference>
<dbReference type="Pfam" id="PF08282">
    <property type="entry name" value="Hydrolase_3"/>
    <property type="match status" value="1"/>
</dbReference>
<name>Z9JRU6_9MICO</name>
<comment type="caution">
    <text evidence="1">The sequence shown here is derived from an EMBL/GenBank/DDBJ whole genome shotgun (WGS) entry which is preliminary data.</text>
</comment>
<protein>
    <submittedName>
        <fullName evidence="1">Haloacid dehalogenase</fullName>
    </submittedName>
</protein>
<dbReference type="PATRIC" id="fig|396014.3.peg.2188"/>
<dbReference type="STRING" id="396014.BF93_00740"/>